<feature type="region of interest" description="Disordered" evidence="1">
    <location>
        <begin position="63"/>
        <end position="91"/>
    </location>
</feature>
<dbReference type="AlphaFoldDB" id="A0A9P6QPB2"/>
<protein>
    <submittedName>
        <fullName evidence="2">Uncharacterized protein</fullName>
    </submittedName>
</protein>
<comment type="caution">
    <text evidence="2">The sequence shown here is derived from an EMBL/GenBank/DDBJ whole genome shotgun (WGS) entry which is preliminary data.</text>
</comment>
<feature type="region of interest" description="Disordered" evidence="1">
    <location>
        <begin position="1"/>
        <end position="24"/>
    </location>
</feature>
<feature type="compositionally biased region" description="Polar residues" evidence="1">
    <location>
        <begin position="1"/>
        <end position="11"/>
    </location>
</feature>
<gene>
    <name evidence="2" type="ORF">BGZ97_008950</name>
</gene>
<evidence type="ECO:0000256" key="1">
    <source>
        <dbReference type="SAM" id="MobiDB-lite"/>
    </source>
</evidence>
<sequence length="134" mass="14771">MTARIVQNASLKDTPRASGLLEDNSNGQIEWIQVDPSMKAESKQVGENSANWDIDKEDASTVSNIQGTAPSSEDEQGLARAPQTHFNPESTRRITLTMTGFDVCAAFRRLQKEAAPFVNDKSLKVSVKKVYLML</sequence>
<dbReference type="EMBL" id="JAAAIN010004182">
    <property type="protein sequence ID" value="KAG0282534.1"/>
    <property type="molecule type" value="Genomic_DNA"/>
</dbReference>
<feature type="non-terminal residue" evidence="2">
    <location>
        <position position="1"/>
    </location>
</feature>
<evidence type="ECO:0000313" key="2">
    <source>
        <dbReference type="EMBL" id="KAG0282534.1"/>
    </source>
</evidence>
<organism evidence="2 3">
    <name type="scientific">Linnemannia gamsii</name>
    <dbReference type="NCBI Taxonomy" id="64522"/>
    <lineage>
        <taxon>Eukaryota</taxon>
        <taxon>Fungi</taxon>
        <taxon>Fungi incertae sedis</taxon>
        <taxon>Mucoromycota</taxon>
        <taxon>Mortierellomycotina</taxon>
        <taxon>Mortierellomycetes</taxon>
        <taxon>Mortierellales</taxon>
        <taxon>Mortierellaceae</taxon>
        <taxon>Linnemannia</taxon>
    </lineage>
</organism>
<name>A0A9P6QPB2_9FUNG</name>
<evidence type="ECO:0000313" key="3">
    <source>
        <dbReference type="Proteomes" id="UP000823405"/>
    </source>
</evidence>
<reference evidence="2" key="1">
    <citation type="journal article" date="2020" name="Fungal Divers.">
        <title>Resolving the Mortierellaceae phylogeny through synthesis of multi-gene phylogenetics and phylogenomics.</title>
        <authorList>
            <person name="Vandepol N."/>
            <person name="Liber J."/>
            <person name="Desiro A."/>
            <person name="Na H."/>
            <person name="Kennedy M."/>
            <person name="Barry K."/>
            <person name="Grigoriev I.V."/>
            <person name="Miller A.N."/>
            <person name="O'Donnell K."/>
            <person name="Stajich J.E."/>
            <person name="Bonito G."/>
        </authorList>
    </citation>
    <scope>NUCLEOTIDE SEQUENCE</scope>
    <source>
        <strain evidence="2">NVP60</strain>
    </source>
</reference>
<accession>A0A9P6QPB2</accession>
<proteinExistence type="predicted"/>
<dbReference type="OrthoDB" id="2438799at2759"/>
<keyword evidence="3" id="KW-1185">Reference proteome</keyword>
<dbReference type="Proteomes" id="UP000823405">
    <property type="component" value="Unassembled WGS sequence"/>
</dbReference>